<dbReference type="Gene3D" id="2.170.130.10">
    <property type="entry name" value="TonB-dependent receptor, plug domain"/>
    <property type="match status" value="1"/>
</dbReference>
<dbReference type="Gene3D" id="2.60.40.1120">
    <property type="entry name" value="Carboxypeptidase-like, regulatory domain"/>
    <property type="match status" value="1"/>
</dbReference>
<feature type="signal peptide" evidence="10">
    <location>
        <begin position="1"/>
        <end position="20"/>
    </location>
</feature>
<dbReference type="EMBL" id="BBWV01000003">
    <property type="protein sequence ID" value="GAO44047.1"/>
    <property type="molecule type" value="Genomic_DNA"/>
</dbReference>
<evidence type="ECO:0000256" key="2">
    <source>
        <dbReference type="ARBA" id="ARBA00022448"/>
    </source>
</evidence>
<keyword evidence="6 8" id="KW-0472">Membrane</keyword>
<dbReference type="GO" id="GO:0009279">
    <property type="term" value="C:cell outer membrane"/>
    <property type="evidence" value="ECO:0007669"/>
    <property type="project" value="UniProtKB-SubCell"/>
</dbReference>
<evidence type="ECO:0000256" key="8">
    <source>
        <dbReference type="PROSITE-ProRule" id="PRU01360"/>
    </source>
</evidence>
<feature type="chain" id="PRO_5002430139" evidence="10">
    <location>
        <begin position="21"/>
        <end position="1028"/>
    </location>
</feature>
<gene>
    <name evidence="13" type="ORF">FPE01S_03_00870</name>
</gene>
<dbReference type="Pfam" id="PF13620">
    <property type="entry name" value="CarboxypepD_reg"/>
    <property type="match status" value="1"/>
</dbReference>
<dbReference type="PROSITE" id="PS52016">
    <property type="entry name" value="TONB_DEPENDENT_REC_3"/>
    <property type="match status" value="1"/>
</dbReference>
<evidence type="ECO:0000256" key="10">
    <source>
        <dbReference type="SAM" id="SignalP"/>
    </source>
</evidence>
<evidence type="ECO:0000256" key="3">
    <source>
        <dbReference type="ARBA" id="ARBA00022452"/>
    </source>
</evidence>
<evidence type="ECO:0000259" key="11">
    <source>
        <dbReference type="Pfam" id="PF00593"/>
    </source>
</evidence>
<feature type="domain" description="TonB-dependent receptor-like beta-barrel" evidence="11">
    <location>
        <begin position="453"/>
        <end position="991"/>
    </location>
</feature>
<keyword evidence="3 8" id="KW-1134">Transmembrane beta strand</keyword>
<dbReference type="Pfam" id="PF07715">
    <property type="entry name" value="Plug"/>
    <property type="match status" value="1"/>
</dbReference>
<dbReference type="InterPro" id="IPR037066">
    <property type="entry name" value="Plug_dom_sf"/>
</dbReference>
<dbReference type="InterPro" id="IPR008969">
    <property type="entry name" value="CarboxyPept-like_regulatory"/>
</dbReference>
<keyword evidence="2 8" id="KW-0813">Transport</keyword>
<dbReference type="SUPFAM" id="SSF56935">
    <property type="entry name" value="Porins"/>
    <property type="match status" value="1"/>
</dbReference>
<keyword evidence="14" id="KW-1185">Reference proteome</keyword>
<keyword evidence="4 8" id="KW-0812">Transmembrane</keyword>
<dbReference type="NCBIfam" id="TIGR04056">
    <property type="entry name" value="OMP_RagA_SusC"/>
    <property type="match status" value="1"/>
</dbReference>
<dbReference type="Gene3D" id="2.40.170.20">
    <property type="entry name" value="TonB-dependent receptor, beta-barrel domain"/>
    <property type="match status" value="1"/>
</dbReference>
<comment type="similarity">
    <text evidence="8 9">Belongs to the TonB-dependent receptor family.</text>
</comment>
<dbReference type="RefSeq" id="WP_052956026.1">
    <property type="nucleotide sequence ID" value="NZ_BBWV01000003.1"/>
</dbReference>
<name>A0A0E9N208_9BACT</name>
<keyword evidence="13" id="KW-0675">Receptor</keyword>
<dbReference type="AlphaFoldDB" id="A0A0E9N208"/>
<dbReference type="Pfam" id="PF00593">
    <property type="entry name" value="TonB_dep_Rec_b-barrel"/>
    <property type="match status" value="1"/>
</dbReference>
<evidence type="ECO:0000256" key="5">
    <source>
        <dbReference type="ARBA" id="ARBA00023077"/>
    </source>
</evidence>
<comment type="subcellular location">
    <subcellularLocation>
        <location evidence="1 8">Cell outer membrane</location>
        <topology evidence="1 8">Multi-pass membrane protein</topology>
    </subcellularLocation>
</comment>
<accession>A0A0E9N208</accession>
<keyword evidence="7 8" id="KW-0998">Cell outer membrane</keyword>
<dbReference type="InterPro" id="IPR012910">
    <property type="entry name" value="Plug_dom"/>
</dbReference>
<evidence type="ECO:0000256" key="4">
    <source>
        <dbReference type="ARBA" id="ARBA00022692"/>
    </source>
</evidence>
<reference evidence="13 14" key="1">
    <citation type="submission" date="2015-04" db="EMBL/GenBank/DDBJ databases">
        <title>Whole genome shotgun sequence of Flavihumibacter petaseus NBRC 106054.</title>
        <authorList>
            <person name="Miyazawa S."/>
            <person name="Hosoyama A."/>
            <person name="Hashimoto M."/>
            <person name="Noguchi M."/>
            <person name="Tsuchikane K."/>
            <person name="Ohji S."/>
            <person name="Yamazoe A."/>
            <person name="Ichikawa N."/>
            <person name="Kimura A."/>
            <person name="Fujita N."/>
        </authorList>
    </citation>
    <scope>NUCLEOTIDE SEQUENCE [LARGE SCALE GENOMIC DNA]</scope>
    <source>
        <strain evidence="13 14">NBRC 106054</strain>
    </source>
</reference>
<dbReference type="OrthoDB" id="9768177at2"/>
<evidence type="ECO:0000256" key="7">
    <source>
        <dbReference type="ARBA" id="ARBA00023237"/>
    </source>
</evidence>
<organism evidence="13 14">
    <name type="scientific">Flavihumibacter petaseus NBRC 106054</name>
    <dbReference type="NCBI Taxonomy" id="1220578"/>
    <lineage>
        <taxon>Bacteria</taxon>
        <taxon>Pseudomonadati</taxon>
        <taxon>Bacteroidota</taxon>
        <taxon>Chitinophagia</taxon>
        <taxon>Chitinophagales</taxon>
        <taxon>Chitinophagaceae</taxon>
        <taxon>Flavihumibacter</taxon>
    </lineage>
</organism>
<dbReference type="InterPro" id="IPR036942">
    <property type="entry name" value="Beta-barrel_TonB_sf"/>
</dbReference>
<keyword evidence="10" id="KW-0732">Signal</keyword>
<dbReference type="InterPro" id="IPR039426">
    <property type="entry name" value="TonB-dep_rcpt-like"/>
</dbReference>
<evidence type="ECO:0000256" key="6">
    <source>
        <dbReference type="ARBA" id="ARBA00023136"/>
    </source>
</evidence>
<evidence type="ECO:0000313" key="14">
    <source>
        <dbReference type="Proteomes" id="UP000033121"/>
    </source>
</evidence>
<protein>
    <submittedName>
        <fullName evidence="13">Putative TonB-dependent receptor</fullName>
    </submittedName>
</protein>
<sequence length="1028" mass="113369">MKRLLIFLLVLCAGASRLTAQLSNNTATGIIRNEKGEALEGAVIQLQQPAGDFKQSTTTNKKGLFTFGNVPAGTGYSFIVSYVGYLTDTLPGYEMKEGGRISLSVNLRNKVAELDKIVVVGYGTMRKKDLSAAVAEVPDMQQIQERPVLDVANMIQGKVAGVTVVSNGGHPNSTPEIVIRGKGSRGNESPLFVVDGVPNAPYNPADVVSMTILKDAASAAIYGAFSGSAGVILVTTRQAKQGKPSVEYAGFVGMKQAWKTPQSLTADKEAEVSNLAFTNAGQAPLDGWNASINPDAQVTRTDWIDEIFRTALVQRHTVTVNAGSEKFSTLFQGRYEENQGTLINTYSKNLSARFNALYSFNSKFKFKQELFINNHDSRGTETSSGYTGTILSAIYMPRSATPYYEDGTFGGVGPRNSDYLGIHGDVVNPVATLLRNKPYDRSTDIQSVSELRVANIVKGLSFLTRFSYRQGSSLYKNFEPRRTEPGKPNDQNTLSYSTGKTYNWIWENTLNYSKTIGRHNIGAMASTTAQEFSDRGFTAAAKTFDNEANWAQFLVNAGNFTDLRPSDWEIKDRNVSYVGRVSYSWADRYFVTGSYRYDLAGRLGDGFRGQGFPGVTAAWKVSSEPFFNFSAIELLKVRASWGMIGNIGSVRYYYGYPTLTPDYTYQIGNGAPQSNALYMASAVNQSLSWETSEQKDLGLDLSLPGEKLSFTFDYFDKLTDNLINPMTSWPSTMGIAPPYINQGKIRNTGYEFSATYTGNVRDVKYVVSGNVATLKNRVEYIDGNPASVWQHTDAWRGTIAPYRSAVGQPYYSYWLIKTDGIFQNEKQITDHAGPNGELIQPNAKPGDLKFVDQNNDGKIDDKDRVYMGASFPKLTYGFTANVTWKRFDLSMFWQGVSGVKLFNAFKESTLNASEQGYNRWDKILDAWSPTNTGSNIPRISASDANKNFQTPSDWYLENGDYLRLKSLVIGYNFPKVFKTATMRVYLSGDNLITITKYSGMDPEVGGIGLDGGQFPVSRVFAAGVKLSL</sequence>
<evidence type="ECO:0000313" key="13">
    <source>
        <dbReference type="EMBL" id="GAO44047.1"/>
    </source>
</evidence>
<evidence type="ECO:0000256" key="9">
    <source>
        <dbReference type="RuleBase" id="RU003357"/>
    </source>
</evidence>
<dbReference type="InterPro" id="IPR023996">
    <property type="entry name" value="TonB-dep_OMP_SusC/RagA"/>
</dbReference>
<evidence type="ECO:0000256" key="1">
    <source>
        <dbReference type="ARBA" id="ARBA00004571"/>
    </source>
</evidence>
<dbReference type="InterPro" id="IPR000531">
    <property type="entry name" value="Beta-barrel_TonB"/>
</dbReference>
<dbReference type="SUPFAM" id="SSF49464">
    <property type="entry name" value="Carboxypeptidase regulatory domain-like"/>
    <property type="match status" value="1"/>
</dbReference>
<evidence type="ECO:0000259" key="12">
    <source>
        <dbReference type="Pfam" id="PF07715"/>
    </source>
</evidence>
<keyword evidence="5 9" id="KW-0798">TonB box</keyword>
<dbReference type="STRING" id="1220578.FPE01S_03_00870"/>
<dbReference type="Proteomes" id="UP000033121">
    <property type="component" value="Unassembled WGS sequence"/>
</dbReference>
<feature type="domain" description="TonB-dependent receptor plug" evidence="12">
    <location>
        <begin position="135"/>
        <end position="226"/>
    </location>
</feature>
<comment type="caution">
    <text evidence="13">The sequence shown here is derived from an EMBL/GenBank/DDBJ whole genome shotgun (WGS) entry which is preliminary data.</text>
</comment>
<proteinExistence type="inferred from homology"/>